<dbReference type="Gene3D" id="3.30.720.10">
    <property type="entry name" value="Signal recognition particle alu RNA binding heterodimer, srp9/1"/>
    <property type="match status" value="1"/>
</dbReference>
<evidence type="ECO:0000256" key="7">
    <source>
        <dbReference type="ARBA" id="ARBA00023274"/>
    </source>
</evidence>
<comment type="subcellular location">
    <subcellularLocation>
        <location evidence="1 8">Cytoplasm</location>
    </subcellularLocation>
</comment>
<evidence type="ECO:0000313" key="11">
    <source>
        <dbReference type="RefSeq" id="XP_003738386.1"/>
    </source>
</evidence>
<dbReference type="FunFam" id="3.30.720.10:FF:000003">
    <property type="entry name" value="Signal recognition particle 14"/>
    <property type="match status" value="1"/>
</dbReference>
<evidence type="ECO:0000313" key="10">
    <source>
        <dbReference type="Proteomes" id="UP000694867"/>
    </source>
</evidence>
<comment type="similarity">
    <text evidence="2 8">Belongs to the SRP14 family.</text>
</comment>
<comment type="function">
    <text evidence="8">Component of the signal recognition particle (SRP) complex, a ribonucleoprotein complex that mediates the cotranslational targeting of secretory and membrane proteins to the endoplasmic reticulum (ER). SRP9 together with SRP14 and the Alu portion of the SRP RNA, constitutes the elongation arrest domain of SRP. The complex of SRP9 and SRP14 is required for SRP RNA binding.</text>
</comment>
<dbReference type="Proteomes" id="UP000694867">
    <property type="component" value="Unplaced"/>
</dbReference>
<keyword evidence="7 8" id="KW-0687">Ribonucleoprotein</keyword>
<evidence type="ECO:0000256" key="8">
    <source>
        <dbReference type="RuleBase" id="RU368100"/>
    </source>
</evidence>
<evidence type="ECO:0000256" key="3">
    <source>
        <dbReference type="ARBA" id="ARBA00017926"/>
    </source>
</evidence>
<dbReference type="InterPro" id="IPR009018">
    <property type="entry name" value="Signal_recog_particle_SRP9/14"/>
</dbReference>
<name>A0AAJ6QN18_9ACAR</name>
<dbReference type="SUPFAM" id="SSF54762">
    <property type="entry name" value="Signal recognition particle alu RNA binding heterodimer, SRP9/14"/>
    <property type="match status" value="1"/>
</dbReference>
<evidence type="ECO:0000256" key="1">
    <source>
        <dbReference type="ARBA" id="ARBA00004496"/>
    </source>
</evidence>
<evidence type="ECO:0000256" key="2">
    <source>
        <dbReference type="ARBA" id="ARBA00010349"/>
    </source>
</evidence>
<feature type="compositionally biased region" description="Basic and acidic residues" evidence="9">
    <location>
        <begin position="30"/>
        <end position="47"/>
    </location>
</feature>
<accession>A0AAJ6QN18</accession>
<dbReference type="GO" id="GO:0006614">
    <property type="term" value="P:SRP-dependent cotranslational protein targeting to membrane"/>
    <property type="evidence" value="ECO:0007669"/>
    <property type="project" value="UniProtKB-UniRule"/>
</dbReference>
<gene>
    <name evidence="11" type="primary">LOC100902003</name>
</gene>
<dbReference type="RefSeq" id="XP_003738386.1">
    <property type="nucleotide sequence ID" value="XM_003738338.2"/>
</dbReference>
<dbReference type="PANTHER" id="PTHR12013">
    <property type="entry name" value="SIGNAL RECOGNITION PARTICLE 14 KD PROTEIN"/>
    <property type="match status" value="1"/>
</dbReference>
<dbReference type="GO" id="GO:0030942">
    <property type="term" value="F:endoplasmic reticulum signal peptide binding"/>
    <property type="evidence" value="ECO:0007669"/>
    <property type="project" value="UniProtKB-UniRule"/>
</dbReference>
<dbReference type="Pfam" id="PF02290">
    <property type="entry name" value="SRP14"/>
    <property type="match status" value="1"/>
</dbReference>
<dbReference type="KEGG" id="goe:100902003"/>
<dbReference type="GeneID" id="100902003"/>
<feature type="compositionally biased region" description="Basic residues" evidence="9">
    <location>
        <begin position="48"/>
        <end position="57"/>
    </location>
</feature>
<comment type="subunit">
    <text evidence="8">Heterodimer with SRP9; binds RNA as heterodimer. Component of a signal recognition particle (SRP) complex that consists of a 7SL RNA molecule of 300 nucleotides and six protein subunits: SRP72, SRP68, SRP54, SRP19, SRP14 and SRP9.</text>
</comment>
<dbReference type="CTD" id="6727"/>
<organism evidence="10 11">
    <name type="scientific">Galendromus occidentalis</name>
    <name type="common">western predatory mite</name>
    <dbReference type="NCBI Taxonomy" id="34638"/>
    <lineage>
        <taxon>Eukaryota</taxon>
        <taxon>Metazoa</taxon>
        <taxon>Ecdysozoa</taxon>
        <taxon>Arthropoda</taxon>
        <taxon>Chelicerata</taxon>
        <taxon>Arachnida</taxon>
        <taxon>Acari</taxon>
        <taxon>Parasitiformes</taxon>
        <taxon>Mesostigmata</taxon>
        <taxon>Gamasina</taxon>
        <taxon>Phytoseioidea</taxon>
        <taxon>Phytoseiidae</taxon>
        <taxon>Typhlodrominae</taxon>
        <taxon>Galendromus</taxon>
    </lineage>
</organism>
<dbReference type="GO" id="GO:0005786">
    <property type="term" value="C:signal recognition particle, endoplasmic reticulum targeting"/>
    <property type="evidence" value="ECO:0007669"/>
    <property type="project" value="UniProtKB-UniRule"/>
</dbReference>
<evidence type="ECO:0000256" key="4">
    <source>
        <dbReference type="ARBA" id="ARBA00022490"/>
    </source>
</evidence>
<evidence type="ECO:0000256" key="5">
    <source>
        <dbReference type="ARBA" id="ARBA00022884"/>
    </source>
</evidence>
<dbReference type="AlphaFoldDB" id="A0AAJ6QN18"/>
<keyword evidence="5 8" id="KW-0694">RNA-binding</keyword>
<keyword evidence="4 8" id="KW-0963">Cytoplasm</keyword>
<evidence type="ECO:0000256" key="9">
    <source>
        <dbReference type="SAM" id="MobiDB-lite"/>
    </source>
</evidence>
<feature type="region of interest" description="Disordered" evidence="9">
    <location>
        <begin position="27"/>
        <end position="57"/>
    </location>
</feature>
<protein>
    <recommendedName>
        <fullName evidence="3 8">Signal recognition particle 14 kDa protein</fullName>
        <shortName evidence="8">SRP14</shortName>
    </recommendedName>
</protein>
<proteinExistence type="inferred from homology"/>
<evidence type="ECO:0000256" key="6">
    <source>
        <dbReference type="ARBA" id="ARBA00023135"/>
    </source>
</evidence>
<keyword evidence="6 8" id="KW-0733">Signal recognition particle</keyword>
<keyword evidence="10" id="KW-1185">Reference proteome</keyword>
<reference evidence="11" key="1">
    <citation type="submission" date="2025-08" db="UniProtKB">
        <authorList>
            <consortium name="RefSeq"/>
        </authorList>
    </citation>
    <scope>IDENTIFICATION</scope>
</reference>
<dbReference type="InterPro" id="IPR003210">
    <property type="entry name" value="Signal_recog_particle_SRP14"/>
</dbReference>
<sequence length="123" mass="14041">MLLESEAFLTELTRMFQKSRDSGSLVITMKRWDGHEKPKPRDLEKKPPKNKKLKKKLEKLQSIAPAQTKEYKCLLRAVLGSRKISTVVTPQEAMKFQASYSILLRGNIDGLRKKEKKKAAAAN</sequence>
<dbReference type="GO" id="GO:0008312">
    <property type="term" value="F:7S RNA binding"/>
    <property type="evidence" value="ECO:0007669"/>
    <property type="project" value="UniProtKB-UniRule"/>
</dbReference>